<sequence>MNTSFVSRLKPSRSFLLATVATAAVVGFHSPALALGFAGIFAPGNFTLNQSNADSSVPNGSVDTTNAASGTVVLTGGNNDSLSFASGTTNWIAGPITQGGTVSFAWTFAGENVPYTPSAAGDRGGYIINNTPTYLGFQDGDNYHVSSLSLTAGQTFGFIVETANNTGGPGVLTITNFNFTPEQIPEPSEQIPEPSTILGTGVVLVALPILKKKHGKRSKKQNKDA</sequence>
<evidence type="ECO:0008006" key="4">
    <source>
        <dbReference type="Google" id="ProtNLM"/>
    </source>
</evidence>
<gene>
    <name evidence="2" type="ORF">MiTs_00373</name>
</gene>
<name>A0A5A5RTR1_MICAE</name>
<organism evidence="2 3">
    <name type="scientific">Microcystis aeruginosa NIES-2521</name>
    <dbReference type="NCBI Taxonomy" id="2303983"/>
    <lineage>
        <taxon>Bacteria</taxon>
        <taxon>Bacillati</taxon>
        <taxon>Cyanobacteriota</taxon>
        <taxon>Cyanophyceae</taxon>
        <taxon>Oscillatoriophycideae</taxon>
        <taxon>Chroococcales</taxon>
        <taxon>Microcystaceae</taxon>
        <taxon>Microcystis</taxon>
    </lineage>
</organism>
<feature type="signal peptide" evidence="1">
    <location>
        <begin position="1"/>
        <end position="23"/>
    </location>
</feature>
<dbReference type="InterPro" id="IPR013424">
    <property type="entry name" value="Ice-binding_C"/>
</dbReference>
<evidence type="ECO:0000313" key="3">
    <source>
        <dbReference type="Proteomes" id="UP000324689"/>
    </source>
</evidence>
<dbReference type="AlphaFoldDB" id="A0A5A5RTR1"/>
<dbReference type="InterPro" id="IPR026374">
    <property type="entry name" value="Cyano_PEP"/>
</dbReference>
<feature type="chain" id="PRO_5023049486" description="PEP-CTERM protein-sorting domain-containing protein" evidence="1">
    <location>
        <begin position="24"/>
        <end position="225"/>
    </location>
</feature>
<comment type="caution">
    <text evidence="2">The sequence shown here is derived from an EMBL/GenBank/DDBJ whole genome shotgun (WGS) entry which is preliminary data.</text>
</comment>
<accession>A0A5A5RTR1</accession>
<keyword evidence="1" id="KW-0732">Signal</keyword>
<evidence type="ECO:0000256" key="1">
    <source>
        <dbReference type="SAM" id="SignalP"/>
    </source>
</evidence>
<dbReference type="NCBIfam" id="TIGR02595">
    <property type="entry name" value="PEP_CTERM"/>
    <property type="match status" value="1"/>
</dbReference>
<dbReference type="Proteomes" id="UP000324689">
    <property type="component" value="Unassembled WGS sequence"/>
</dbReference>
<dbReference type="EMBL" id="BHVQ01000003">
    <property type="protein sequence ID" value="GCA78395.1"/>
    <property type="molecule type" value="Genomic_DNA"/>
</dbReference>
<dbReference type="RefSeq" id="WP_149973348.1">
    <property type="nucleotide sequence ID" value="NZ_BHVQ01000003.1"/>
</dbReference>
<proteinExistence type="predicted"/>
<evidence type="ECO:0000313" key="2">
    <source>
        <dbReference type="EMBL" id="GCA78395.1"/>
    </source>
</evidence>
<reference evidence="2 3" key="1">
    <citation type="submission" date="2018-09" db="EMBL/GenBank/DDBJ databases">
        <title>Evolutionary history of phycoerythrin pigmentation in the water bloom-forming cyanobacterium Microcystis aeruginosa.</title>
        <authorList>
            <person name="Tanabe Y."/>
            <person name="Tanabe Y."/>
            <person name="Yamaguchi H."/>
        </authorList>
    </citation>
    <scope>NUCLEOTIDE SEQUENCE [LARGE SCALE GENOMIC DNA]</scope>
    <source>
        <strain evidence="2 3">NIES-2521</strain>
    </source>
</reference>
<protein>
    <recommendedName>
        <fullName evidence="4">PEP-CTERM protein-sorting domain-containing protein</fullName>
    </recommendedName>
</protein>
<dbReference type="NCBIfam" id="TIGR04155">
    <property type="entry name" value="cyano_PEP"/>
    <property type="match status" value="1"/>
</dbReference>